<reference evidence="1 2" key="1">
    <citation type="submission" date="2020-01" db="EMBL/GenBank/DDBJ databases">
        <title>Insect and environment-associated Actinomycetes.</title>
        <authorList>
            <person name="Currrie C."/>
            <person name="Chevrette M."/>
            <person name="Carlson C."/>
            <person name="Stubbendieck R."/>
            <person name="Wendt-Pienkowski E."/>
        </authorList>
    </citation>
    <scope>NUCLEOTIDE SEQUENCE [LARGE SCALE GENOMIC DNA]</scope>
    <source>
        <strain evidence="1 2">SID7754</strain>
    </source>
</reference>
<name>A0A7K3QKD4_9ACTN</name>
<comment type="caution">
    <text evidence="1">The sequence shown here is derived from an EMBL/GenBank/DDBJ whole genome shotgun (WGS) entry which is preliminary data.</text>
</comment>
<dbReference type="EMBL" id="JAAGMR010000012">
    <property type="protein sequence ID" value="NEB90343.1"/>
    <property type="molecule type" value="Genomic_DNA"/>
</dbReference>
<proteinExistence type="predicted"/>
<organism evidence="1 2">
    <name type="scientific">Streptomyces bauhiniae</name>
    <dbReference type="NCBI Taxonomy" id="2340725"/>
    <lineage>
        <taxon>Bacteria</taxon>
        <taxon>Bacillati</taxon>
        <taxon>Actinomycetota</taxon>
        <taxon>Actinomycetes</taxon>
        <taxon>Kitasatosporales</taxon>
        <taxon>Streptomycetaceae</taxon>
        <taxon>Streptomyces</taxon>
    </lineage>
</organism>
<sequence>MLRALAQKLPSPDTLSDDHLRGRICVWCGTQLTAETAYLDFGQLTRPRRWFPRACRPCADVRADRARTGLEARK</sequence>
<gene>
    <name evidence="1" type="ORF">G3I21_01030</name>
</gene>
<protein>
    <submittedName>
        <fullName evidence="1">Uncharacterized protein</fullName>
    </submittedName>
</protein>
<dbReference type="Proteomes" id="UP000470520">
    <property type="component" value="Unassembled WGS sequence"/>
</dbReference>
<evidence type="ECO:0000313" key="2">
    <source>
        <dbReference type="Proteomes" id="UP000470520"/>
    </source>
</evidence>
<dbReference type="AlphaFoldDB" id="A0A7K3QKD4"/>
<accession>A0A7K3QKD4</accession>
<evidence type="ECO:0000313" key="1">
    <source>
        <dbReference type="EMBL" id="NEB90343.1"/>
    </source>
</evidence>